<dbReference type="RefSeq" id="WP_014253941.1">
    <property type="nucleotide sequence ID" value="NC_016627.1"/>
</dbReference>
<reference evidence="2 3" key="2">
    <citation type="journal article" date="2012" name="Stand. Genomic Sci.">
        <title>Complete Genome Sequence of Clostridium clariflavum DSM 19732.</title>
        <authorList>
            <person name="Izquierdo J.A."/>
            <person name="Goodwin L."/>
            <person name="Davenport K.W."/>
            <person name="Teshima H."/>
            <person name="Bruce D."/>
            <person name="Detter C."/>
            <person name="Tapia R."/>
            <person name="Han S."/>
            <person name="Land M."/>
            <person name="Hauser L."/>
            <person name="Jeffries C.D."/>
            <person name="Han J."/>
            <person name="Pitluck S."/>
            <person name="Nolan M."/>
            <person name="Chen A."/>
            <person name="Huntemann M."/>
            <person name="Mavromatis K."/>
            <person name="Mikhailova N."/>
            <person name="Liolios K."/>
            <person name="Woyke T."/>
            <person name="Lynd L.R."/>
        </authorList>
    </citation>
    <scope>NUCLEOTIDE SEQUENCE [LARGE SCALE GENOMIC DNA]</scope>
    <source>
        <strain evidence="3">DSM 19732 / NBRC 101661 / EBR45</strain>
    </source>
</reference>
<dbReference type="AlphaFoldDB" id="G8LTW4"/>
<sequence>MNDEELNTKIKQIAQMLGQENVKVPENLGSIISMLANSSSKDNPPQRSEEQPTPQNDSKIKKEETSAQNNMDDNVEMMRKIKTIMDSMRNINDPRINLLTAIRPFLNSSRQKKISNCIRLFQMTQVTRMLTEMEKDNYGGQA</sequence>
<name>G8LTW4_ACECE</name>
<evidence type="ECO:0000256" key="1">
    <source>
        <dbReference type="SAM" id="MobiDB-lite"/>
    </source>
</evidence>
<dbReference type="EMBL" id="CP003065">
    <property type="protein sequence ID" value="AEV67310.1"/>
    <property type="molecule type" value="Genomic_DNA"/>
</dbReference>
<dbReference type="eggNOG" id="ENOG50330CU">
    <property type="taxonomic scope" value="Bacteria"/>
</dbReference>
<reference evidence="3" key="1">
    <citation type="submission" date="2011-12" db="EMBL/GenBank/DDBJ databases">
        <title>Complete sequence of Clostridium clariflavum DSM 19732.</title>
        <authorList>
            <consortium name="US DOE Joint Genome Institute"/>
            <person name="Lucas S."/>
            <person name="Han J."/>
            <person name="Lapidus A."/>
            <person name="Cheng J.-F."/>
            <person name="Goodwin L."/>
            <person name="Pitluck S."/>
            <person name="Peters L."/>
            <person name="Teshima H."/>
            <person name="Detter J.C."/>
            <person name="Han C."/>
            <person name="Tapia R."/>
            <person name="Land M."/>
            <person name="Hauser L."/>
            <person name="Kyrpides N."/>
            <person name="Ivanova N."/>
            <person name="Pagani I."/>
            <person name="Kitzmiller T."/>
            <person name="Lynd L."/>
            <person name="Izquierdo J."/>
            <person name="Woyke T."/>
        </authorList>
    </citation>
    <scope>NUCLEOTIDE SEQUENCE [LARGE SCALE GENOMIC DNA]</scope>
    <source>
        <strain evidence="3">DSM 19732 / NBRC 101661 / EBR45</strain>
    </source>
</reference>
<accession>G8LTW4</accession>
<dbReference type="STRING" id="720554.Clocl_0600"/>
<keyword evidence="3" id="KW-1185">Reference proteome</keyword>
<dbReference type="HOGENOM" id="CLU_1903017_0_0_9"/>
<proteinExistence type="predicted"/>
<evidence type="ECO:0000313" key="3">
    <source>
        <dbReference type="Proteomes" id="UP000005435"/>
    </source>
</evidence>
<feature type="compositionally biased region" description="Polar residues" evidence="1">
    <location>
        <begin position="35"/>
        <end position="57"/>
    </location>
</feature>
<protein>
    <submittedName>
        <fullName evidence="2">Uncharacterized protein</fullName>
    </submittedName>
</protein>
<dbReference type="Proteomes" id="UP000005435">
    <property type="component" value="Chromosome"/>
</dbReference>
<feature type="region of interest" description="Disordered" evidence="1">
    <location>
        <begin position="33"/>
        <end position="75"/>
    </location>
</feature>
<organism evidence="2 3">
    <name type="scientific">Acetivibrio clariflavus (strain DSM 19732 / NBRC 101661 / EBR45)</name>
    <name type="common">Clostridium clariflavum</name>
    <dbReference type="NCBI Taxonomy" id="720554"/>
    <lineage>
        <taxon>Bacteria</taxon>
        <taxon>Bacillati</taxon>
        <taxon>Bacillota</taxon>
        <taxon>Clostridia</taxon>
        <taxon>Eubacteriales</taxon>
        <taxon>Oscillospiraceae</taxon>
        <taxon>Acetivibrio</taxon>
    </lineage>
</organism>
<evidence type="ECO:0000313" key="2">
    <source>
        <dbReference type="EMBL" id="AEV67310.1"/>
    </source>
</evidence>
<dbReference type="KEGG" id="ccl:Clocl_0600"/>
<gene>
    <name evidence="2" type="ordered locus">Clocl_0600</name>
</gene>